<evidence type="ECO:0000313" key="1">
    <source>
        <dbReference type="EMBL" id="KAG8051002.1"/>
    </source>
</evidence>
<dbReference type="AlphaFoldDB" id="A0A8J5UZ81"/>
<sequence length="172" mass="18237">MLRVAGRRLTFELAWCPLAVVGAMAPLLVAPSPQVMTSPPRSLPPPMAVCVIIILPPSSTAANGFGGGVLPFSSAAASSYSSVWPPGHPRRRGVVPSTTASLLYSNGTFTLQALRLLSVMAAIRLDDKPDRTDQALTTALLDGRPLSQKRSIKFTSDLLASCTWEEVLPLTL</sequence>
<keyword evidence="2" id="KW-1185">Reference proteome</keyword>
<dbReference type="Proteomes" id="UP000729402">
    <property type="component" value="Unassembled WGS sequence"/>
</dbReference>
<organism evidence="1 2">
    <name type="scientific">Zizania palustris</name>
    <name type="common">Northern wild rice</name>
    <dbReference type="NCBI Taxonomy" id="103762"/>
    <lineage>
        <taxon>Eukaryota</taxon>
        <taxon>Viridiplantae</taxon>
        <taxon>Streptophyta</taxon>
        <taxon>Embryophyta</taxon>
        <taxon>Tracheophyta</taxon>
        <taxon>Spermatophyta</taxon>
        <taxon>Magnoliopsida</taxon>
        <taxon>Liliopsida</taxon>
        <taxon>Poales</taxon>
        <taxon>Poaceae</taxon>
        <taxon>BOP clade</taxon>
        <taxon>Oryzoideae</taxon>
        <taxon>Oryzeae</taxon>
        <taxon>Zizaniinae</taxon>
        <taxon>Zizania</taxon>
    </lineage>
</organism>
<evidence type="ECO:0000313" key="2">
    <source>
        <dbReference type="Proteomes" id="UP000729402"/>
    </source>
</evidence>
<dbReference type="OrthoDB" id="1726091at2759"/>
<gene>
    <name evidence="1" type="ORF">GUJ93_ZPchr0009g970</name>
</gene>
<proteinExistence type="predicted"/>
<name>A0A8J5UZ81_ZIZPA</name>
<reference evidence="1" key="2">
    <citation type="submission" date="2021-02" db="EMBL/GenBank/DDBJ databases">
        <authorList>
            <person name="Kimball J.A."/>
            <person name="Haas M.W."/>
            <person name="Macchietto M."/>
            <person name="Kono T."/>
            <person name="Duquette J."/>
            <person name="Shao M."/>
        </authorList>
    </citation>
    <scope>NUCLEOTIDE SEQUENCE</scope>
    <source>
        <tissue evidence="1">Fresh leaf tissue</tissue>
    </source>
</reference>
<comment type="caution">
    <text evidence="1">The sequence shown here is derived from an EMBL/GenBank/DDBJ whole genome shotgun (WGS) entry which is preliminary data.</text>
</comment>
<reference evidence="1" key="1">
    <citation type="journal article" date="2021" name="bioRxiv">
        <title>Whole Genome Assembly and Annotation of Northern Wild Rice, Zizania palustris L., Supports a Whole Genome Duplication in the Zizania Genus.</title>
        <authorList>
            <person name="Haas M."/>
            <person name="Kono T."/>
            <person name="Macchietto M."/>
            <person name="Millas R."/>
            <person name="McGilp L."/>
            <person name="Shao M."/>
            <person name="Duquette J."/>
            <person name="Hirsch C.N."/>
            <person name="Kimball J."/>
        </authorList>
    </citation>
    <scope>NUCLEOTIDE SEQUENCE</scope>
    <source>
        <tissue evidence="1">Fresh leaf tissue</tissue>
    </source>
</reference>
<protein>
    <submittedName>
        <fullName evidence="1">Uncharacterized protein</fullName>
    </submittedName>
</protein>
<dbReference type="EMBL" id="JAAALK010000289">
    <property type="protein sequence ID" value="KAG8051002.1"/>
    <property type="molecule type" value="Genomic_DNA"/>
</dbReference>
<accession>A0A8J5UZ81</accession>